<dbReference type="Pfam" id="PF20132">
    <property type="entry name" value="DUF6522"/>
    <property type="match status" value="1"/>
</dbReference>
<organism evidence="1 2">
    <name type="scientific">Pontibaca salina</name>
    <dbReference type="NCBI Taxonomy" id="2795731"/>
    <lineage>
        <taxon>Bacteria</taxon>
        <taxon>Pseudomonadati</taxon>
        <taxon>Pseudomonadota</taxon>
        <taxon>Alphaproteobacteria</taxon>
        <taxon>Rhodobacterales</taxon>
        <taxon>Roseobacteraceae</taxon>
        <taxon>Pontibaca</taxon>
    </lineage>
</organism>
<proteinExistence type="predicted"/>
<dbReference type="AlphaFoldDB" id="A0A934LZB6"/>
<gene>
    <name evidence="1" type="ORF">JAO82_02925</name>
</gene>
<sequence length="87" mass="9360">MTRIEIAEDVIVIDAQAVASGLQIDAAALKQGMRDGSITSRCERGEGEDAGRVRVTFFSPARRMRITADDAGNILTCSSVGYTRRPS</sequence>
<evidence type="ECO:0000313" key="2">
    <source>
        <dbReference type="Proteomes" id="UP000613255"/>
    </source>
</evidence>
<protein>
    <submittedName>
        <fullName evidence="1">Uncharacterized protein</fullName>
    </submittedName>
</protein>
<dbReference type="InterPro" id="IPR045389">
    <property type="entry name" value="DUF6522"/>
</dbReference>
<comment type="caution">
    <text evidence="1">The sequence shown here is derived from an EMBL/GenBank/DDBJ whole genome shotgun (WGS) entry which is preliminary data.</text>
</comment>
<accession>A0A934LZB6</accession>
<name>A0A934LZB6_9RHOB</name>
<keyword evidence="2" id="KW-1185">Reference proteome</keyword>
<evidence type="ECO:0000313" key="1">
    <source>
        <dbReference type="EMBL" id="MBI6628825.1"/>
    </source>
</evidence>
<dbReference type="RefSeq" id="WP_198684853.1">
    <property type="nucleotide sequence ID" value="NZ_JAEIJD010000002.1"/>
</dbReference>
<dbReference type="EMBL" id="JAEIJD010000002">
    <property type="protein sequence ID" value="MBI6628825.1"/>
    <property type="molecule type" value="Genomic_DNA"/>
</dbReference>
<dbReference type="Proteomes" id="UP000613255">
    <property type="component" value="Unassembled WGS sequence"/>
</dbReference>
<reference evidence="1" key="1">
    <citation type="submission" date="2020-12" db="EMBL/GenBank/DDBJ databases">
        <title>Pontibaca salina gen. nov., sp. nov., isolated from marine sediment.</title>
        <authorList>
            <person name="Bo J."/>
            <person name="Wang S."/>
            <person name="Song X."/>
            <person name="Du Z."/>
        </authorList>
    </citation>
    <scope>NUCLEOTIDE SEQUENCE</scope>
    <source>
        <strain evidence="1">S1109L</strain>
    </source>
</reference>